<reference evidence="3" key="1">
    <citation type="journal article" date="2019" name="Int. J. Syst. Evol. Microbiol.">
        <title>The Global Catalogue of Microorganisms (GCM) 10K type strain sequencing project: providing services to taxonomists for standard genome sequencing and annotation.</title>
        <authorList>
            <consortium name="The Broad Institute Genomics Platform"/>
            <consortium name="The Broad Institute Genome Sequencing Center for Infectious Disease"/>
            <person name="Wu L."/>
            <person name="Ma J."/>
        </authorList>
    </citation>
    <scope>NUCLEOTIDE SEQUENCE [LARGE SCALE GENOMIC DNA]</scope>
    <source>
        <strain evidence="3">CGMCC-1.15741</strain>
    </source>
</reference>
<name>A0ABW1SCM6_9PROT</name>
<accession>A0ABW1SCM6</accession>
<dbReference type="InterPro" id="IPR036206">
    <property type="entry name" value="ThiamineP_synth_sf"/>
</dbReference>
<gene>
    <name evidence="2" type="ORF">ACFQDM_14400</name>
</gene>
<dbReference type="Pfam" id="PF02581">
    <property type="entry name" value="TMP-TENI"/>
    <property type="match status" value="1"/>
</dbReference>
<dbReference type="RefSeq" id="WP_377380185.1">
    <property type="nucleotide sequence ID" value="NZ_JBHSSW010000028.1"/>
</dbReference>
<proteinExistence type="predicted"/>
<protein>
    <submittedName>
        <fullName evidence="2">Thiamine phosphate synthase</fullName>
    </submittedName>
</protein>
<dbReference type="InterPro" id="IPR013785">
    <property type="entry name" value="Aldolase_TIM"/>
</dbReference>
<dbReference type="Proteomes" id="UP001596303">
    <property type="component" value="Unassembled WGS sequence"/>
</dbReference>
<dbReference type="CDD" id="cd00564">
    <property type="entry name" value="TMP_TenI"/>
    <property type="match status" value="1"/>
</dbReference>
<dbReference type="InterPro" id="IPR022998">
    <property type="entry name" value="ThiamineP_synth_TenI"/>
</dbReference>
<evidence type="ECO:0000313" key="3">
    <source>
        <dbReference type="Proteomes" id="UP001596303"/>
    </source>
</evidence>
<dbReference type="EMBL" id="JBHSSW010000028">
    <property type="protein sequence ID" value="MFC6199274.1"/>
    <property type="molecule type" value="Genomic_DNA"/>
</dbReference>
<sequence length="202" mass="21604">MPLSVSGQGLKRRMASAVREASRQMPFPWPGGFFLTDPGRTPDPASLIETLPPGVGVIYRHFGEDDRMELASKLRKACTKRGIPLLISNDPHLAIAAQADGVHWPEALAHQARSWRTRFTFQTQSVHSPAGMRQAVCDAVLFSVVFPSKSPSAGSAMGPIRFRSLIQTSNKLVYALGGVNGSTAGSVCRGAGLAAIEGFFGK</sequence>
<evidence type="ECO:0000259" key="1">
    <source>
        <dbReference type="Pfam" id="PF02581"/>
    </source>
</evidence>
<organism evidence="2 3">
    <name type="scientific">Ponticaulis profundi</name>
    <dbReference type="NCBI Taxonomy" id="2665222"/>
    <lineage>
        <taxon>Bacteria</taxon>
        <taxon>Pseudomonadati</taxon>
        <taxon>Pseudomonadota</taxon>
        <taxon>Alphaproteobacteria</taxon>
        <taxon>Hyphomonadales</taxon>
        <taxon>Hyphomonadaceae</taxon>
        <taxon>Ponticaulis</taxon>
    </lineage>
</organism>
<dbReference type="SUPFAM" id="SSF51391">
    <property type="entry name" value="Thiamin phosphate synthase"/>
    <property type="match status" value="1"/>
</dbReference>
<feature type="domain" description="Thiamine phosphate synthase/TenI" evidence="1">
    <location>
        <begin position="59"/>
        <end position="188"/>
    </location>
</feature>
<dbReference type="Gene3D" id="3.20.20.70">
    <property type="entry name" value="Aldolase class I"/>
    <property type="match status" value="1"/>
</dbReference>
<keyword evidence="3" id="KW-1185">Reference proteome</keyword>
<comment type="caution">
    <text evidence="2">The sequence shown here is derived from an EMBL/GenBank/DDBJ whole genome shotgun (WGS) entry which is preliminary data.</text>
</comment>
<evidence type="ECO:0000313" key="2">
    <source>
        <dbReference type="EMBL" id="MFC6199274.1"/>
    </source>
</evidence>